<dbReference type="InterPro" id="IPR001128">
    <property type="entry name" value="Cyt_P450"/>
</dbReference>
<evidence type="ECO:0000256" key="5">
    <source>
        <dbReference type="ARBA" id="ARBA00023002"/>
    </source>
</evidence>
<keyword evidence="5 9" id="KW-0560">Oxidoreductase</keyword>
<dbReference type="Gene3D" id="1.10.630.10">
    <property type="entry name" value="Cytochrome P450"/>
    <property type="match status" value="1"/>
</dbReference>
<keyword evidence="4 8" id="KW-0479">Metal-binding</keyword>
<proteinExistence type="inferred from homology"/>
<sequence length="481" mass="54637">MYEFLIGTLLSLAVARCAYLLVYRLSRSPLAKFPGPKLCAITRLPFAFYTWNGEIASWTHELHLKYGDVVRVAPDELSYSSADAWRDIYSNKSMVRDPRFYGETDNGVQEILRGDNINHARFRRGFTHAFSERSIKAQEPLVGQHVDHIVKKLAAVDDQSIDLVSLFNLATFDIMSDLTFGESLGLLHNSKYHYWVETTSSVIKALNVTRFTRWYPWASFLAIAFIPRGLLQQMSDNFKQCSERVDKRLAAKTSRPDIWGLIMSQPGERQFSVQEMYANSQTLMLAGGETSATLLSGLFYHLLKNPEKLQKLTEELRNTFSKEEEITLTALPHLKYLQASIEEGMRLFPPVPVGLPRVVPEGGATICGEVVPGKTIVSVSGLAAPLSPRNFKNPESFIPERWMKNSEYDGDIKAASQPFSVGQRNCIGKNLAYHEMRVIAAKMLWNFDFELSKQSQDWDSNLKVWGVWEKPPLNVKVNQRR</sequence>
<dbReference type="GO" id="GO:0005506">
    <property type="term" value="F:iron ion binding"/>
    <property type="evidence" value="ECO:0007669"/>
    <property type="project" value="InterPro"/>
</dbReference>
<evidence type="ECO:0000256" key="8">
    <source>
        <dbReference type="PIRSR" id="PIRSR602401-1"/>
    </source>
</evidence>
<dbReference type="CDD" id="cd11058">
    <property type="entry name" value="CYP60B-like"/>
    <property type="match status" value="1"/>
</dbReference>
<dbReference type="GO" id="GO:0043386">
    <property type="term" value="P:mycotoxin biosynthetic process"/>
    <property type="evidence" value="ECO:0007669"/>
    <property type="project" value="UniProtKB-ARBA"/>
</dbReference>
<dbReference type="InterPro" id="IPR036396">
    <property type="entry name" value="Cyt_P450_sf"/>
</dbReference>
<dbReference type="AlphaFoldDB" id="A0A1V6SX68"/>
<dbReference type="EMBL" id="MLKD01000017">
    <property type="protein sequence ID" value="OQE18568.1"/>
    <property type="molecule type" value="Genomic_DNA"/>
</dbReference>
<name>A0A1V6SX68_9EURO</name>
<comment type="caution">
    <text evidence="10">The sequence shown here is derived from an EMBL/GenBank/DDBJ whole genome shotgun (WGS) entry which is preliminary data.</text>
</comment>
<evidence type="ECO:0000256" key="9">
    <source>
        <dbReference type="RuleBase" id="RU000461"/>
    </source>
</evidence>
<evidence type="ECO:0000313" key="10">
    <source>
        <dbReference type="EMBL" id="OQE18568.1"/>
    </source>
</evidence>
<evidence type="ECO:0000256" key="4">
    <source>
        <dbReference type="ARBA" id="ARBA00022723"/>
    </source>
</evidence>
<evidence type="ECO:0000313" key="11">
    <source>
        <dbReference type="Proteomes" id="UP000191285"/>
    </source>
</evidence>
<dbReference type="InterPro" id="IPR002401">
    <property type="entry name" value="Cyt_P450_E_grp-I"/>
</dbReference>
<gene>
    <name evidence="10" type="ORF">PENSTE_c017G02890</name>
</gene>
<feature type="binding site" description="axial binding residue" evidence="8">
    <location>
        <position position="426"/>
    </location>
    <ligand>
        <name>heme</name>
        <dbReference type="ChEBI" id="CHEBI:30413"/>
    </ligand>
    <ligandPart>
        <name>Fe</name>
        <dbReference type="ChEBI" id="CHEBI:18248"/>
    </ligandPart>
</feature>
<evidence type="ECO:0000256" key="6">
    <source>
        <dbReference type="ARBA" id="ARBA00023004"/>
    </source>
</evidence>
<dbReference type="GO" id="GO:0020037">
    <property type="term" value="F:heme binding"/>
    <property type="evidence" value="ECO:0007669"/>
    <property type="project" value="InterPro"/>
</dbReference>
<dbReference type="OrthoDB" id="1470350at2759"/>
<comment type="similarity">
    <text evidence="2 9">Belongs to the cytochrome P450 family.</text>
</comment>
<organism evidence="10 11">
    <name type="scientific">Penicillium steckii</name>
    <dbReference type="NCBI Taxonomy" id="303698"/>
    <lineage>
        <taxon>Eukaryota</taxon>
        <taxon>Fungi</taxon>
        <taxon>Dikarya</taxon>
        <taxon>Ascomycota</taxon>
        <taxon>Pezizomycotina</taxon>
        <taxon>Eurotiomycetes</taxon>
        <taxon>Eurotiomycetidae</taxon>
        <taxon>Eurotiales</taxon>
        <taxon>Aspergillaceae</taxon>
        <taxon>Penicillium</taxon>
    </lineage>
</organism>
<dbReference type="PANTHER" id="PTHR24305:SF210">
    <property type="entry name" value="CYTOCHROME P450 MONOOXYGENASE ASQL-RELATED"/>
    <property type="match status" value="1"/>
</dbReference>
<evidence type="ECO:0000256" key="2">
    <source>
        <dbReference type="ARBA" id="ARBA00010617"/>
    </source>
</evidence>
<keyword evidence="3 8" id="KW-0349">Heme</keyword>
<protein>
    <submittedName>
        <fullName evidence="10">Uncharacterized protein</fullName>
    </submittedName>
</protein>
<dbReference type="SUPFAM" id="SSF48264">
    <property type="entry name" value="Cytochrome P450"/>
    <property type="match status" value="1"/>
</dbReference>
<dbReference type="PANTHER" id="PTHR24305">
    <property type="entry name" value="CYTOCHROME P450"/>
    <property type="match status" value="1"/>
</dbReference>
<reference evidence="11" key="1">
    <citation type="journal article" date="2017" name="Nat. Microbiol.">
        <title>Global analysis of biosynthetic gene clusters reveals vast potential of secondary metabolite production in Penicillium species.</title>
        <authorList>
            <person name="Nielsen J.C."/>
            <person name="Grijseels S."/>
            <person name="Prigent S."/>
            <person name="Ji B."/>
            <person name="Dainat J."/>
            <person name="Nielsen K.F."/>
            <person name="Frisvad J.C."/>
            <person name="Workman M."/>
            <person name="Nielsen J."/>
        </authorList>
    </citation>
    <scope>NUCLEOTIDE SEQUENCE [LARGE SCALE GENOMIC DNA]</scope>
    <source>
        <strain evidence="11">IBT 24891</strain>
    </source>
</reference>
<dbReference type="InterPro" id="IPR017972">
    <property type="entry name" value="Cyt_P450_CS"/>
</dbReference>
<evidence type="ECO:0000256" key="3">
    <source>
        <dbReference type="ARBA" id="ARBA00022617"/>
    </source>
</evidence>
<dbReference type="PRINTS" id="PR00463">
    <property type="entry name" value="EP450I"/>
</dbReference>
<dbReference type="GO" id="GO:0016705">
    <property type="term" value="F:oxidoreductase activity, acting on paired donors, with incorporation or reduction of molecular oxygen"/>
    <property type="evidence" value="ECO:0007669"/>
    <property type="project" value="InterPro"/>
</dbReference>
<evidence type="ECO:0000256" key="7">
    <source>
        <dbReference type="ARBA" id="ARBA00023033"/>
    </source>
</evidence>
<keyword evidence="6 8" id="KW-0408">Iron</keyword>
<keyword evidence="11" id="KW-1185">Reference proteome</keyword>
<dbReference type="Proteomes" id="UP000191285">
    <property type="component" value="Unassembled WGS sequence"/>
</dbReference>
<accession>A0A1V6SX68</accession>
<dbReference type="Pfam" id="PF00067">
    <property type="entry name" value="p450"/>
    <property type="match status" value="1"/>
</dbReference>
<comment type="cofactor">
    <cofactor evidence="1 8">
        <name>heme</name>
        <dbReference type="ChEBI" id="CHEBI:30413"/>
    </cofactor>
</comment>
<dbReference type="InterPro" id="IPR050121">
    <property type="entry name" value="Cytochrome_P450_monoxygenase"/>
</dbReference>
<dbReference type="GO" id="GO:0004497">
    <property type="term" value="F:monooxygenase activity"/>
    <property type="evidence" value="ECO:0007669"/>
    <property type="project" value="UniProtKB-KW"/>
</dbReference>
<dbReference type="STRING" id="303698.A0A1V6SX68"/>
<dbReference type="PRINTS" id="PR00385">
    <property type="entry name" value="P450"/>
</dbReference>
<keyword evidence="7 9" id="KW-0503">Monooxygenase</keyword>
<dbReference type="PROSITE" id="PS00086">
    <property type="entry name" value="CYTOCHROME_P450"/>
    <property type="match status" value="1"/>
</dbReference>
<evidence type="ECO:0000256" key="1">
    <source>
        <dbReference type="ARBA" id="ARBA00001971"/>
    </source>
</evidence>